<evidence type="ECO:0000313" key="3">
    <source>
        <dbReference type="Proteomes" id="UP001355056"/>
    </source>
</evidence>
<dbReference type="Proteomes" id="UP001355056">
    <property type="component" value="Unassembled WGS sequence"/>
</dbReference>
<comment type="caution">
    <text evidence="2">The sequence shown here is derived from an EMBL/GenBank/DDBJ whole genome shotgun (WGS) entry which is preliminary data.</text>
</comment>
<evidence type="ECO:0000256" key="1">
    <source>
        <dbReference type="SAM" id="MobiDB-lite"/>
    </source>
</evidence>
<gene>
    <name evidence="2" type="ORF">SNE34_11995</name>
</gene>
<dbReference type="EMBL" id="JAXGFP010000006">
    <property type="protein sequence ID" value="MEG3184732.1"/>
    <property type="molecule type" value="Genomic_DNA"/>
</dbReference>
<reference evidence="2 3" key="1">
    <citation type="journal article" date="2016" name="Int. J. Syst. Evol. Microbiol.">
        <title>Lysobacter erysipheiresistens sp. nov., an antagonist of powdery mildew, isolated from tobacco-cultivated soil.</title>
        <authorList>
            <person name="Xie B."/>
            <person name="Li T."/>
            <person name="Lin X."/>
            <person name="Wang C.J."/>
            <person name="Chen Y.J."/>
            <person name="Liu W.J."/>
            <person name="Zhao Z.W."/>
        </authorList>
    </citation>
    <scope>NUCLEOTIDE SEQUENCE [LARGE SCALE GENOMIC DNA]</scope>
    <source>
        <strain evidence="2 3">RS-LYSO-3</strain>
    </source>
</reference>
<feature type="compositionally biased region" description="Basic and acidic residues" evidence="1">
    <location>
        <begin position="8"/>
        <end position="32"/>
    </location>
</feature>
<feature type="region of interest" description="Disordered" evidence="1">
    <location>
        <begin position="1"/>
        <end position="59"/>
    </location>
</feature>
<protein>
    <submittedName>
        <fullName evidence="2">Uncharacterized protein</fullName>
    </submittedName>
</protein>
<keyword evidence="3" id="KW-1185">Reference proteome</keyword>
<proteinExistence type="predicted"/>
<accession>A0ABU7Z0N0</accession>
<organism evidence="2 3">
    <name type="scientific">Novilysobacter erysipheiresistens</name>
    <dbReference type="NCBI Taxonomy" id="1749332"/>
    <lineage>
        <taxon>Bacteria</taxon>
        <taxon>Pseudomonadati</taxon>
        <taxon>Pseudomonadota</taxon>
        <taxon>Gammaproteobacteria</taxon>
        <taxon>Lysobacterales</taxon>
        <taxon>Lysobacteraceae</taxon>
        <taxon>Novilysobacter</taxon>
    </lineage>
</organism>
<evidence type="ECO:0000313" key="2">
    <source>
        <dbReference type="EMBL" id="MEG3184732.1"/>
    </source>
</evidence>
<dbReference type="RefSeq" id="WP_332617536.1">
    <property type="nucleotide sequence ID" value="NZ_JAXGFP010000006.1"/>
</dbReference>
<name>A0ABU7Z0N0_9GAMM</name>
<sequence>MNIPTNNDPRKRDEDAKHETPAETEKRKRHESEDLDEALEETFPASDPVSPFIPSKSPD</sequence>